<gene>
    <name evidence="12" type="primary">cas9</name>
    <name evidence="14" type="ORF">DXD04_06305</name>
</gene>
<name>A0A3E4N2Y2_9BACT</name>
<keyword evidence="4 12" id="KW-0255">Endonuclease</keyword>
<dbReference type="InterPro" id="IPR041383">
    <property type="entry name" value="RuvC_III"/>
</dbReference>
<dbReference type="Pfam" id="PF16593">
    <property type="entry name" value="Cas9-BH"/>
    <property type="match status" value="1"/>
</dbReference>
<dbReference type="InterPro" id="IPR003615">
    <property type="entry name" value="HNH_nuc"/>
</dbReference>
<evidence type="ECO:0000256" key="2">
    <source>
        <dbReference type="ARBA" id="ARBA00022722"/>
    </source>
</evidence>
<keyword evidence="8 12" id="KW-0051">Antiviral defense</keyword>
<dbReference type="GO" id="GO:0003723">
    <property type="term" value="F:RNA binding"/>
    <property type="evidence" value="ECO:0007669"/>
    <property type="project" value="UniProtKB-UniRule"/>
</dbReference>
<dbReference type="HAMAP" id="MF_01480">
    <property type="entry name" value="Cas9"/>
    <property type="match status" value="1"/>
</dbReference>
<dbReference type="InterPro" id="IPR032239">
    <property type="entry name" value="Cas9-BH"/>
</dbReference>
<evidence type="ECO:0000256" key="4">
    <source>
        <dbReference type="ARBA" id="ARBA00022759"/>
    </source>
</evidence>
<dbReference type="EC" id="3.1.-.-" evidence="12"/>
<dbReference type="Pfam" id="PF13395">
    <property type="entry name" value="HNH_4"/>
    <property type="match status" value="1"/>
</dbReference>
<dbReference type="GO" id="GO:0043571">
    <property type="term" value="P:maintenance of CRISPR repeat elements"/>
    <property type="evidence" value="ECO:0007669"/>
    <property type="project" value="UniProtKB-UniRule"/>
</dbReference>
<feature type="binding site" evidence="12">
    <location>
        <position position="742"/>
    </location>
    <ligand>
        <name>Mg(2+)</name>
        <dbReference type="ChEBI" id="CHEBI:18420"/>
        <label>2</label>
    </ligand>
</feature>
<reference evidence="14 15" key="1">
    <citation type="submission" date="2018-08" db="EMBL/GenBank/DDBJ databases">
        <title>A genome reference for cultivated species of the human gut microbiota.</title>
        <authorList>
            <person name="Zou Y."/>
            <person name="Xue W."/>
            <person name="Luo G."/>
        </authorList>
    </citation>
    <scope>NUCLEOTIDE SEQUENCE [LARGE SCALE GENOMIC DNA]</scope>
    <source>
        <strain evidence="14 15">TF10-3AC</strain>
    </source>
</reference>
<evidence type="ECO:0000256" key="10">
    <source>
        <dbReference type="ARBA" id="ARBA00023211"/>
    </source>
</evidence>
<evidence type="ECO:0000313" key="14">
    <source>
        <dbReference type="EMBL" id="RGK56397.1"/>
    </source>
</evidence>
<dbReference type="Gene3D" id="3.30.420.10">
    <property type="entry name" value="Ribonuclease H-like superfamily/Ribonuclease H"/>
    <property type="match status" value="3"/>
</dbReference>
<dbReference type="InterPro" id="IPR033114">
    <property type="entry name" value="HNH_CAS9"/>
</dbReference>
<dbReference type="GO" id="GO:0016787">
    <property type="term" value="F:hydrolase activity"/>
    <property type="evidence" value="ECO:0007669"/>
    <property type="project" value="UniProtKB-KW"/>
</dbReference>
<dbReference type="PROSITE" id="PS51749">
    <property type="entry name" value="HNH_CAS9"/>
    <property type="match status" value="1"/>
</dbReference>
<feature type="binding site" evidence="12">
    <location>
        <position position="738"/>
    </location>
    <ligand>
        <name>Mg(2+)</name>
        <dbReference type="ChEBI" id="CHEBI:18420"/>
        <label>1</label>
    </ligand>
</feature>
<keyword evidence="5 12" id="KW-0378">Hydrolase</keyword>
<keyword evidence="2 12" id="KW-0540">Nuclease</keyword>
<feature type="binding site" evidence="12">
    <location>
        <position position="8"/>
    </location>
    <ligand>
        <name>Mg(2+)</name>
        <dbReference type="ChEBI" id="CHEBI:18420"/>
        <label>2</label>
    </ligand>
</feature>
<feature type="binding site" evidence="12">
    <location>
        <position position="742"/>
    </location>
    <ligand>
        <name>Mg(2+)</name>
        <dbReference type="ChEBI" id="CHEBI:18420"/>
        <label>1</label>
    </ligand>
</feature>
<comment type="caution">
    <text evidence="14">The sequence shown here is derived from an EMBL/GenBank/DDBJ whole genome shotgun (WGS) entry which is preliminary data.</text>
</comment>
<comment type="cofactor">
    <cofactor evidence="1 12">
        <name>Mg(2+)</name>
        <dbReference type="ChEBI" id="CHEBI:18420"/>
    </cofactor>
</comment>
<comment type="function">
    <text evidence="12">CRISPR (clustered regularly interspaced short palindromic repeat) is an adaptive immune system that provides protection against mobile genetic elements (viruses, transposable elements and conjugative plasmids). CRISPR clusters contain spacers, sequences complementary to antecedent mobile elements, and target invading nucleic acids. CRISPR clusters are transcribed and processed into CRISPR RNA (crRNA). In type II CRISPR systems correct processing of pre-crRNA requires a trans-encoded small RNA (tracrRNA), endogenous ribonuclease 3 (rnc) and this protein. The tracrRNA serves as a guide for ribonuclease 3-aided processing of pre-crRNA. Subsequently Cas9/crRNA/tracrRNA endonucleolytically cleaves linear or circular dsDNA target complementary to the spacer; Cas9 is inactive in the absence of the 2 guide RNAs (gRNA). Cas9 recognizes the protospacer adjacent motif (PAM) in the CRISPR repeat sequences to help distinguish self versus nonself, as targets within the bacterial CRISPR locus do not have PAMs. PAM recognition is also required for catalytic activity.</text>
</comment>
<evidence type="ECO:0000256" key="12">
    <source>
        <dbReference type="HAMAP-Rule" id="MF_01480"/>
    </source>
</evidence>
<keyword evidence="9 12" id="KW-0238">DNA-binding</keyword>
<dbReference type="Proteomes" id="UP000260862">
    <property type="component" value="Unassembled WGS sequence"/>
</dbReference>
<dbReference type="GO" id="GO:0046872">
    <property type="term" value="F:metal ion binding"/>
    <property type="evidence" value="ECO:0007669"/>
    <property type="project" value="UniProtKB-UniRule"/>
</dbReference>
<evidence type="ECO:0000256" key="7">
    <source>
        <dbReference type="ARBA" id="ARBA00022884"/>
    </source>
</evidence>
<evidence type="ECO:0000256" key="6">
    <source>
        <dbReference type="ARBA" id="ARBA00022842"/>
    </source>
</evidence>
<evidence type="ECO:0000256" key="11">
    <source>
        <dbReference type="ARBA" id="ARBA00046380"/>
    </source>
</evidence>
<evidence type="ECO:0000256" key="1">
    <source>
        <dbReference type="ARBA" id="ARBA00001946"/>
    </source>
</evidence>
<dbReference type="GO" id="GO:0004519">
    <property type="term" value="F:endonuclease activity"/>
    <property type="evidence" value="ECO:0007669"/>
    <property type="project" value="UniProtKB-UniRule"/>
</dbReference>
<evidence type="ECO:0000256" key="3">
    <source>
        <dbReference type="ARBA" id="ARBA00022723"/>
    </source>
</evidence>
<dbReference type="InterPro" id="IPR036397">
    <property type="entry name" value="RNaseH_sf"/>
</dbReference>
<dbReference type="Pfam" id="PF18541">
    <property type="entry name" value="RuvC_III"/>
    <property type="match status" value="1"/>
</dbReference>
<keyword evidence="6 12" id="KW-0460">Magnesium</keyword>
<evidence type="ECO:0000256" key="9">
    <source>
        <dbReference type="ARBA" id="ARBA00023125"/>
    </source>
</evidence>
<dbReference type="GO" id="GO:0003677">
    <property type="term" value="F:DNA binding"/>
    <property type="evidence" value="ECO:0007669"/>
    <property type="project" value="UniProtKB-UniRule"/>
</dbReference>
<dbReference type="Gene3D" id="1.10.30.50">
    <property type="match status" value="1"/>
</dbReference>
<evidence type="ECO:0000256" key="8">
    <source>
        <dbReference type="ARBA" id="ARBA00023118"/>
    </source>
</evidence>
<evidence type="ECO:0000256" key="5">
    <source>
        <dbReference type="ARBA" id="ARBA00022801"/>
    </source>
</evidence>
<dbReference type="GO" id="GO:0051607">
    <property type="term" value="P:defense response to virus"/>
    <property type="evidence" value="ECO:0007669"/>
    <property type="project" value="UniProtKB-UniRule"/>
</dbReference>
<sequence length="1499" mass="175440">MKHILGLDLGTNSIGWAVISSSFDETTQKEQLKGIEAAGSRIIPMDAAQLGDFNKGNTVSQTANRTQFRGVRRLYERKKLRRERLHRILQLLGFLPKHYANQLDRYGKFIANSEPKLAWTTNTHGLPYFIFQSSFQEMLNDFLQNNSQIKKVPYDWTLFYLRKKALIQKIEKEELAWVLLNFNQKRGYYQLREEETEKASSKTRQYFDSQIVTDITDTGQVYKGLKIFTITLENGEKGKFFSKNMPDWKSQKKDIIAIIDLDKNGNDKYDENGELSRRFKIPTEQEWEEQWELIKTKTQKDLDTSHKTVGAYIYDTLLQTPSQKIRGKLIRTIERKYYKDELNQILKKQEEFHPELRDSNLLEACIEELYPNNEAHRNAIAKYSIAQLLIEDILFYQRPLKSKKSLISNCPYEEYTYINKETGEICTSPLKCIAKSHPLFQEFRLWQFISNLRIYQKEGTINGKFTTDIDVTSQFLKTEDAYANLFDWLNQKKEIRQDTFLKNPAFGLKKNTANYRWNYVEDKTYPCNETHYKILSYWEKAGIEQSALTSEIEEKLWHILYSISDKNELRKALQHFADKNYLSDKFADTFQQIPPFEKDYGSYSAKAIKKLLPLMRIGRYWKAENFDSTTLDRIEKILTGEFEENIKNRTREKTIHLDNLYSFQGLPTWLACYIVYNRHSEIKDVTKWQQPSDIDAFLNAFKQHSLHNPIVEQIIMETLRTVRDIWKQTGHIDEIHVELGREMKNPAEKRRKLTQQIQENENTNLRIKALLAEFANPELGIENVRPHSPSQQDLLRIYEEEALNETKDIPEDIAVILKKFNEVDTKKRPSTSDVLRYKCWLEQKYRSPYTGAMIPLGKLFTPAYEIEHVIPQSRYFDDSFTNKVICEAEVNKLKGNMLGYEFIKNNQERIVELGFGQNVKIQTVEAYELFVKEHYSYNRTKMQKLLMEDIPDQFIERQLNDSRYISKLIKSLLSNIVRDEGEEEATSKNVIVCTGSITDRLKKDWGINDVWNKLILPRFIRLNEITESNRFTTTNACNKTIPAMPLDLQKGFNKKRIDHRHHAMDAIVIACANRNIVNYLNNESASKNAKISRQDLRQILCKKTKTDNLGNYQWLIDKPWDTFTQDVYSILGNIIVSFKQNLRIINKTTNHYIHYENGKKVSCSQKQGDSWAIRKPMHKETVYGEINLRRTTTATLKAVLENPQRIIEKDLKKKIKELLTQGLNEKQIKKYFEDNKDIWQEINLKKIPVYYFTKETANRFFACRESINTTFNKKKIEEKVADTGIQQILLRHLEQNGNNPEQAFSPEGIEQMNKNIMSLNNNGKFHQPIYKVRTYEQADKFAVGQTGNKSTKFVEAAKGTNLFFAIYETAHKRSFASIPLNVVIERLKKGLSPAPENEKGNLPKFILSPNDLVYVPTKEEIENGHINQPIQKDRIYKMVSCTEGECHFIPYFVAKPIIQTIELGSNNKAQKTWQDEMIKEICIPIKTDRLGNIITSISL</sequence>
<evidence type="ECO:0000259" key="13">
    <source>
        <dbReference type="PROSITE" id="PS51749"/>
    </source>
</evidence>
<organism evidence="14 15">
    <name type="scientific">Phocaeicola plebeius</name>
    <dbReference type="NCBI Taxonomy" id="310297"/>
    <lineage>
        <taxon>Bacteria</taxon>
        <taxon>Pseudomonadati</taxon>
        <taxon>Bacteroidota</taxon>
        <taxon>Bacteroidia</taxon>
        <taxon>Bacteroidales</taxon>
        <taxon>Bacteroidaceae</taxon>
        <taxon>Phocaeicola</taxon>
    </lineage>
</organism>
<dbReference type="EMBL" id="QSQT01000010">
    <property type="protein sequence ID" value="RGK56397.1"/>
    <property type="molecule type" value="Genomic_DNA"/>
</dbReference>
<comment type="domain">
    <text evidence="12">Has 2 endonuclease domains. The discontinuous RuvC-like domain cleaves the target DNA noncomplementary to crRNA while the HNH nuclease domain cleaves the target DNA complementary to crRNA.</text>
</comment>
<keyword evidence="3 12" id="KW-0479">Metal-binding</keyword>
<keyword evidence="10" id="KW-0464">Manganese</keyword>
<evidence type="ECO:0000313" key="15">
    <source>
        <dbReference type="Proteomes" id="UP000260862"/>
    </source>
</evidence>
<keyword evidence="7 12" id="KW-0694">RNA-binding</keyword>
<dbReference type="NCBIfam" id="TIGR01865">
    <property type="entry name" value="cas_Csn1"/>
    <property type="match status" value="1"/>
</dbReference>
<feature type="domain" description="HNH Cas9-type" evidence="13">
    <location>
        <begin position="781"/>
        <end position="959"/>
    </location>
</feature>
<comment type="similarity">
    <text evidence="12">Belongs to the CRISPR-associated Cas9 family.</text>
</comment>
<dbReference type="RefSeq" id="WP_117671842.1">
    <property type="nucleotide sequence ID" value="NZ_CABOGR010000010.1"/>
</dbReference>
<keyword evidence="15" id="KW-1185">Reference proteome</keyword>
<proteinExistence type="inferred from homology"/>
<dbReference type="InterPro" id="IPR028629">
    <property type="entry name" value="Cas9"/>
</dbReference>
<protein>
    <recommendedName>
        <fullName evidence="12">CRISPR-associated endonuclease Cas9</fullName>
        <ecNumber evidence="12">3.1.-.-</ecNumber>
    </recommendedName>
</protein>
<feature type="active site" description="For RuvC-like nuclease domain" evidence="12">
    <location>
        <position position="8"/>
    </location>
</feature>
<accession>A0A3E4N2Y2</accession>
<comment type="subunit">
    <text evidence="11 12">Monomer. Binds crRNA and tracrRNA.</text>
</comment>
<feature type="binding site" evidence="12">
    <location>
        <position position="1062"/>
    </location>
    <ligand>
        <name>Mg(2+)</name>
        <dbReference type="ChEBI" id="CHEBI:18420"/>
        <label>2</label>
    </ligand>
</feature>
<feature type="binding site" evidence="12">
    <location>
        <position position="8"/>
    </location>
    <ligand>
        <name>Mg(2+)</name>
        <dbReference type="ChEBI" id="CHEBI:18420"/>
        <label>1</label>
    </ligand>
</feature>
<feature type="active site" description="Proton acceptor for HNH nuclease domain" evidence="12">
    <location>
        <position position="868"/>
    </location>
</feature>